<sequence>MSQYESSKHADCYSFLNSIIEYIQNSKVQKITYEDLKEVAIDFLQKGHSQDQSERYETLTQLIFKFMDGKASESVLIFYLKRQFAMEENTLDEIINKLKLVISKDALVDQSITFADNFSYPKVSVIITTYNRKEYLLQAINSILAQDYPNIEIITIDDNSSDGTDLLMEEHFKNHPRIIYIRKEQNCGPGTNRREAFKAYADGEYTLFLDDDDYLIDPNYISKTVNFHMNHPEISFVAANVFLEYSLKDLLKISDLGLSEVVNKYDYLLNFERPGFPKPLSTLTTLFKRDSLIEMGILNMNMVNDASIYMRALLVGDAGFIDSIVGVYRIHGNNITFNLSKEFIVENLDEKTIVKNMAIEQFGFNKKDMDKWFNYTVHNTVSYYLVNSARNAEDFRYMFNWTKENCPFIYNDLRNTYRFTLLKKRLLRFPLVRKLRGK</sequence>
<dbReference type="Proteomes" id="UP000319671">
    <property type="component" value="Unassembled WGS sequence"/>
</dbReference>
<evidence type="ECO:0000313" key="4">
    <source>
        <dbReference type="Proteomes" id="UP000319671"/>
    </source>
</evidence>
<dbReference type="InterPro" id="IPR050834">
    <property type="entry name" value="Glycosyltransf_2"/>
</dbReference>
<name>A0A561D1R5_9BACI</name>
<dbReference type="InterPro" id="IPR029044">
    <property type="entry name" value="Nucleotide-diphossugar_trans"/>
</dbReference>
<dbReference type="Pfam" id="PF00535">
    <property type="entry name" value="Glycos_transf_2"/>
    <property type="match status" value="1"/>
</dbReference>
<dbReference type="PANTHER" id="PTHR43685:SF11">
    <property type="entry name" value="GLYCOSYLTRANSFERASE TAGX-RELATED"/>
    <property type="match status" value="1"/>
</dbReference>
<feature type="domain" description="Glycosyltransferase 2-like" evidence="2">
    <location>
        <begin position="124"/>
        <end position="238"/>
    </location>
</feature>
<reference evidence="3 4" key="1">
    <citation type="submission" date="2019-06" db="EMBL/GenBank/DDBJ databases">
        <title>Sorghum-associated microbial communities from plants grown in Nebraska, USA.</title>
        <authorList>
            <person name="Schachtman D."/>
        </authorList>
    </citation>
    <scope>NUCLEOTIDE SEQUENCE [LARGE SCALE GENOMIC DNA]</scope>
    <source>
        <strain evidence="3 4">2482</strain>
    </source>
</reference>
<keyword evidence="4" id="KW-1185">Reference proteome</keyword>
<dbReference type="SUPFAM" id="SSF53448">
    <property type="entry name" value="Nucleotide-diphospho-sugar transferases"/>
    <property type="match status" value="1"/>
</dbReference>
<dbReference type="AlphaFoldDB" id="A0A561D1R5"/>
<organism evidence="3 4">
    <name type="scientific">Neobacillus bataviensis</name>
    <dbReference type="NCBI Taxonomy" id="220685"/>
    <lineage>
        <taxon>Bacteria</taxon>
        <taxon>Bacillati</taxon>
        <taxon>Bacillota</taxon>
        <taxon>Bacilli</taxon>
        <taxon>Bacillales</taxon>
        <taxon>Bacillaceae</taxon>
        <taxon>Neobacillus</taxon>
    </lineage>
</organism>
<protein>
    <submittedName>
        <fullName evidence="3">Glycosyl transferase family 2</fullName>
    </submittedName>
</protein>
<dbReference type="CDD" id="cd00761">
    <property type="entry name" value="Glyco_tranf_GTA_type"/>
    <property type="match status" value="1"/>
</dbReference>
<comment type="caution">
    <text evidence="3">The sequence shown here is derived from an EMBL/GenBank/DDBJ whole genome shotgun (WGS) entry which is preliminary data.</text>
</comment>
<dbReference type="Gene3D" id="3.90.550.10">
    <property type="entry name" value="Spore Coat Polysaccharide Biosynthesis Protein SpsA, Chain A"/>
    <property type="match status" value="1"/>
</dbReference>
<dbReference type="PANTHER" id="PTHR43685">
    <property type="entry name" value="GLYCOSYLTRANSFERASE"/>
    <property type="match status" value="1"/>
</dbReference>
<dbReference type="InterPro" id="IPR001173">
    <property type="entry name" value="Glyco_trans_2-like"/>
</dbReference>
<evidence type="ECO:0000259" key="2">
    <source>
        <dbReference type="Pfam" id="PF00535"/>
    </source>
</evidence>
<accession>A0A561D1R5</accession>
<dbReference type="GO" id="GO:0016740">
    <property type="term" value="F:transferase activity"/>
    <property type="evidence" value="ECO:0007669"/>
    <property type="project" value="UniProtKB-KW"/>
</dbReference>
<evidence type="ECO:0000256" key="1">
    <source>
        <dbReference type="ARBA" id="ARBA00006739"/>
    </source>
</evidence>
<proteinExistence type="inferred from homology"/>
<evidence type="ECO:0000313" key="3">
    <source>
        <dbReference type="EMBL" id="TWD97411.1"/>
    </source>
</evidence>
<gene>
    <name evidence="3" type="ORF">FB550_11016</name>
</gene>
<dbReference type="EMBL" id="VIVN01000010">
    <property type="protein sequence ID" value="TWD97411.1"/>
    <property type="molecule type" value="Genomic_DNA"/>
</dbReference>
<keyword evidence="3" id="KW-0808">Transferase</keyword>
<dbReference type="RefSeq" id="WP_144566643.1">
    <property type="nucleotide sequence ID" value="NZ_VIVN01000010.1"/>
</dbReference>
<comment type="similarity">
    <text evidence="1">Belongs to the glycosyltransferase 2 family.</text>
</comment>